<organism evidence="5 6">
    <name type="scientific">Fredinandcohnia quinoae</name>
    <dbReference type="NCBI Taxonomy" id="2918902"/>
    <lineage>
        <taxon>Bacteria</taxon>
        <taxon>Bacillati</taxon>
        <taxon>Bacillota</taxon>
        <taxon>Bacilli</taxon>
        <taxon>Bacillales</taxon>
        <taxon>Bacillaceae</taxon>
        <taxon>Fredinandcohnia</taxon>
    </lineage>
</organism>
<dbReference type="CDD" id="cd00090">
    <property type="entry name" value="HTH_ARSR"/>
    <property type="match status" value="1"/>
</dbReference>
<dbReference type="Gene3D" id="1.10.10.10">
    <property type="entry name" value="Winged helix-like DNA-binding domain superfamily/Winged helix DNA-binding domain"/>
    <property type="match status" value="1"/>
</dbReference>
<keyword evidence="2" id="KW-0238">DNA-binding</keyword>
<dbReference type="InterPro" id="IPR011991">
    <property type="entry name" value="ArsR-like_HTH"/>
</dbReference>
<dbReference type="Proteomes" id="UP001431131">
    <property type="component" value="Unassembled WGS sequence"/>
</dbReference>
<dbReference type="PANTHER" id="PTHR42756">
    <property type="entry name" value="TRANSCRIPTIONAL REGULATOR, MARR"/>
    <property type="match status" value="1"/>
</dbReference>
<dbReference type="PANTHER" id="PTHR42756:SF1">
    <property type="entry name" value="TRANSCRIPTIONAL REPRESSOR OF EMRAB OPERON"/>
    <property type="match status" value="1"/>
</dbReference>
<evidence type="ECO:0000256" key="1">
    <source>
        <dbReference type="ARBA" id="ARBA00023015"/>
    </source>
</evidence>
<dbReference type="RefSeq" id="WP_240257071.1">
    <property type="nucleotide sequence ID" value="NZ_JAKTTI010000034.1"/>
</dbReference>
<comment type="caution">
    <text evidence="5">The sequence shown here is derived from an EMBL/GenBank/DDBJ whole genome shotgun (WGS) entry which is preliminary data.</text>
</comment>
<dbReference type="Pfam" id="PF01047">
    <property type="entry name" value="MarR"/>
    <property type="match status" value="1"/>
</dbReference>
<evidence type="ECO:0000256" key="3">
    <source>
        <dbReference type="ARBA" id="ARBA00023163"/>
    </source>
</evidence>
<proteinExistence type="predicted"/>
<dbReference type="GO" id="GO:0003677">
    <property type="term" value="F:DNA binding"/>
    <property type="evidence" value="ECO:0007669"/>
    <property type="project" value="UniProtKB-KW"/>
</dbReference>
<evidence type="ECO:0000259" key="4">
    <source>
        <dbReference type="PROSITE" id="PS50995"/>
    </source>
</evidence>
<reference evidence="5" key="1">
    <citation type="submission" date="2022-02" db="EMBL/GenBank/DDBJ databases">
        <title>Fredinandcohnia quinoae sp. nov. isolated from Chenopodium quinoa seeds.</title>
        <authorList>
            <person name="Saati-Santamaria Z."/>
            <person name="Flores-Felix J.D."/>
            <person name="Igual J.M."/>
            <person name="Velazquez E."/>
            <person name="Garcia-Fraile P."/>
            <person name="Martinez-Molina E."/>
        </authorList>
    </citation>
    <scope>NUCLEOTIDE SEQUENCE</scope>
    <source>
        <strain evidence="5">SECRCQ15</strain>
    </source>
</reference>
<keyword evidence="6" id="KW-1185">Reference proteome</keyword>
<evidence type="ECO:0000313" key="6">
    <source>
        <dbReference type="Proteomes" id="UP001431131"/>
    </source>
</evidence>
<protein>
    <submittedName>
        <fullName evidence="5">MarR family transcriptional regulator</fullName>
    </submittedName>
</protein>
<accession>A0AAW5E2M3</accession>
<feature type="domain" description="HTH marR-type" evidence="4">
    <location>
        <begin position="1"/>
        <end position="138"/>
    </location>
</feature>
<dbReference type="InterPro" id="IPR036388">
    <property type="entry name" value="WH-like_DNA-bd_sf"/>
</dbReference>
<dbReference type="SMART" id="SM00347">
    <property type="entry name" value="HTH_MARR"/>
    <property type="match status" value="1"/>
</dbReference>
<dbReference type="InterPro" id="IPR036390">
    <property type="entry name" value="WH_DNA-bd_sf"/>
</dbReference>
<name>A0AAW5E2M3_9BACI</name>
<keyword evidence="1" id="KW-0805">Transcription regulation</keyword>
<gene>
    <name evidence="5" type="ORF">MJG50_17605</name>
</gene>
<dbReference type="SUPFAM" id="SSF46785">
    <property type="entry name" value="Winged helix' DNA-binding domain"/>
    <property type="match status" value="1"/>
</dbReference>
<dbReference type="InterPro" id="IPR000835">
    <property type="entry name" value="HTH_MarR-typ"/>
</dbReference>
<dbReference type="PRINTS" id="PR00598">
    <property type="entry name" value="HTHMARR"/>
</dbReference>
<dbReference type="GO" id="GO:0003700">
    <property type="term" value="F:DNA-binding transcription factor activity"/>
    <property type="evidence" value="ECO:0007669"/>
    <property type="project" value="InterPro"/>
</dbReference>
<dbReference type="AlphaFoldDB" id="A0AAW5E2M3"/>
<evidence type="ECO:0000313" key="5">
    <source>
        <dbReference type="EMBL" id="MCH1627152.1"/>
    </source>
</evidence>
<dbReference type="PROSITE" id="PS50995">
    <property type="entry name" value="HTH_MARR_2"/>
    <property type="match status" value="1"/>
</dbReference>
<evidence type="ECO:0000256" key="2">
    <source>
        <dbReference type="ARBA" id="ARBA00023125"/>
    </source>
</evidence>
<keyword evidence="3" id="KW-0804">Transcription</keyword>
<dbReference type="EMBL" id="JAKTTI010000034">
    <property type="protein sequence ID" value="MCH1627152.1"/>
    <property type="molecule type" value="Genomic_DNA"/>
</dbReference>
<sequence length="145" mass="17080">MDVKHYMKETFHILDEVNSLLLKEFESILDYELTPKQTMVVHHVHQSTTITVNELAHLMNISASAVSQLLNKLEQENYVKREINPNNRREILITLGSKGLELYDEYDKIDQKIIDKYYSKLTEDEMIQFQSIVKKLHTIITTENK</sequence>